<accession>A0A8S5VGT9</accession>
<dbReference type="EMBL" id="BK016265">
    <property type="protein sequence ID" value="DAG05973.1"/>
    <property type="molecule type" value="Genomic_DNA"/>
</dbReference>
<evidence type="ECO:0000313" key="1">
    <source>
        <dbReference type="EMBL" id="DAG05973.1"/>
    </source>
</evidence>
<reference evidence="1" key="1">
    <citation type="journal article" date="2021" name="Proc. Natl. Acad. Sci. U.S.A.">
        <title>A Catalog of Tens of Thousands of Viruses from Human Metagenomes Reveals Hidden Associations with Chronic Diseases.</title>
        <authorList>
            <person name="Tisza M.J."/>
            <person name="Buck C.B."/>
        </authorList>
    </citation>
    <scope>NUCLEOTIDE SEQUENCE</scope>
    <source>
        <strain evidence="1">CtkfK18</strain>
    </source>
</reference>
<proteinExistence type="predicted"/>
<organism evidence="1">
    <name type="scientific">Myoviridae sp. ctkfK18</name>
    <dbReference type="NCBI Taxonomy" id="2825165"/>
    <lineage>
        <taxon>Viruses</taxon>
        <taxon>Duplodnaviria</taxon>
        <taxon>Heunggongvirae</taxon>
        <taxon>Uroviricota</taxon>
        <taxon>Caudoviricetes</taxon>
    </lineage>
</organism>
<protein>
    <submittedName>
        <fullName evidence="1">Uncharacterized protein</fullName>
    </submittedName>
</protein>
<sequence>MKDLYKVKESTQEIFDKSMKEIKGYQVLQHNLEDRLNELSINDKELRMVTTRKTMKLFNTSYTGYTIYYTIYKDLIDDFTKKYGKDFELHTIKTNDNIEAINDLIQLYCIMECLIMIGVADILSQYSQAIYHIRITEAIFHNQERALGFIRDIVSFNGKVEYKLIQTFARVNELTDFDCDDILNLFDEFVVFDKNDQKLIVEHLIEYKKHLD</sequence>
<name>A0A8S5VGT9_9CAUD</name>